<keyword evidence="3" id="KW-1185">Reference proteome</keyword>
<dbReference type="AlphaFoldDB" id="A0A1M7YP78"/>
<dbReference type="InterPro" id="IPR003497">
    <property type="entry name" value="BRO_N_domain"/>
</dbReference>
<dbReference type="OrthoDB" id="79831at2"/>
<accession>A0A1M7YP78</accession>
<evidence type="ECO:0000259" key="1">
    <source>
        <dbReference type="PROSITE" id="PS51750"/>
    </source>
</evidence>
<dbReference type="STRING" id="1117707.VQ7734_00145"/>
<sequence length="257" mass="29156">MTELSFNNVELNVISRDNQIWFTSVELSKALGYKDSKSVHRIYSRYSDEFTEGMTLVVNLTPSGQKPDPAFNTRIFSLRGAHLIAMFSRTPVAKDFRRWVLDVLDKETGQSQPLTLDDGQKKAIREIVGSKAKSSGESHRSIYISLHHHFSVKEYGDILQSDFDEAMTFLEELELKPALPAPENKLPFQTTRIMLLMENGKVTDSSVIPDNAWIVAPDRFTSILEYPGAFNLQEMTEIAQCAQRRAIELAKCLPRLN</sequence>
<dbReference type="Pfam" id="PF10552">
    <property type="entry name" value="ORF6C"/>
    <property type="match status" value="1"/>
</dbReference>
<dbReference type="EMBL" id="FRFG01000003">
    <property type="protein sequence ID" value="SHO54431.1"/>
    <property type="molecule type" value="Genomic_DNA"/>
</dbReference>
<evidence type="ECO:0000313" key="3">
    <source>
        <dbReference type="Proteomes" id="UP000184600"/>
    </source>
</evidence>
<proteinExistence type="predicted"/>
<dbReference type="Pfam" id="PF02498">
    <property type="entry name" value="Bro-N"/>
    <property type="match status" value="1"/>
</dbReference>
<feature type="domain" description="Bro-N" evidence="1">
    <location>
        <begin position="1"/>
        <end position="112"/>
    </location>
</feature>
<evidence type="ECO:0000313" key="2">
    <source>
        <dbReference type="EMBL" id="SHO54431.1"/>
    </source>
</evidence>
<reference evidence="3" key="1">
    <citation type="submission" date="2016-12" db="EMBL/GenBank/DDBJ databases">
        <authorList>
            <person name="Rodrigo-Torres L."/>
            <person name="Arahal R.D."/>
            <person name="Lucena T."/>
        </authorList>
    </citation>
    <scope>NUCLEOTIDE SEQUENCE [LARGE SCALE GENOMIC DNA]</scope>
</reference>
<dbReference type="InterPro" id="IPR018878">
    <property type="entry name" value="ORF6C_dom"/>
</dbReference>
<dbReference type="Proteomes" id="UP000184600">
    <property type="component" value="Unassembled WGS sequence"/>
</dbReference>
<gene>
    <name evidence="2" type="ORF">VQ7734_00145</name>
</gene>
<organism evidence="2 3">
    <name type="scientific">Vibrio quintilis</name>
    <dbReference type="NCBI Taxonomy" id="1117707"/>
    <lineage>
        <taxon>Bacteria</taxon>
        <taxon>Pseudomonadati</taxon>
        <taxon>Pseudomonadota</taxon>
        <taxon>Gammaproteobacteria</taxon>
        <taxon>Vibrionales</taxon>
        <taxon>Vibrionaceae</taxon>
        <taxon>Vibrio</taxon>
    </lineage>
</organism>
<protein>
    <recommendedName>
        <fullName evidence="1">Bro-N domain-containing protein</fullName>
    </recommendedName>
</protein>
<dbReference type="RefSeq" id="WP_073579343.1">
    <property type="nucleotide sequence ID" value="NZ_AP024898.1"/>
</dbReference>
<dbReference type="SMART" id="SM01040">
    <property type="entry name" value="Bro-N"/>
    <property type="match status" value="1"/>
</dbReference>
<name>A0A1M7YP78_9VIBR</name>
<dbReference type="PROSITE" id="PS51750">
    <property type="entry name" value="BRO_N"/>
    <property type="match status" value="1"/>
</dbReference>